<evidence type="ECO:0000313" key="2">
    <source>
        <dbReference type="EMBL" id="CAH1441604.1"/>
    </source>
</evidence>
<proteinExistence type="predicted"/>
<keyword evidence="1" id="KW-1133">Transmembrane helix</keyword>
<reference evidence="2 3" key="1">
    <citation type="submission" date="2022-01" db="EMBL/GenBank/DDBJ databases">
        <authorList>
            <person name="Xiong W."/>
            <person name="Schranz E."/>
        </authorList>
    </citation>
    <scope>NUCLEOTIDE SEQUENCE [LARGE SCALE GENOMIC DNA]</scope>
</reference>
<sequence>MSIVLTFSYFFFFPYMATYSLLPLHGYIFPSGHIDGTTVAPPKTKAPDATGVSTPNLEYLTWLEADQKAFLIIQASLTEVTMAETLGLTTAYDVWCSLPLDYRQDSQERMQNLKDNLR</sequence>
<protein>
    <submittedName>
        <fullName evidence="2">Uncharacterized protein</fullName>
    </submittedName>
</protein>
<dbReference type="EMBL" id="CAKMRJ010005412">
    <property type="protein sequence ID" value="CAH1441604.1"/>
    <property type="molecule type" value="Genomic_DNA"/>
</dbReference>
<gene>
    <name evidence="2" type="ORF">LVIROSA_LOCUS27652</name>
</gene>
<dbReference type="Proteomes" id="UP001157418">
    <property type="component" value="Unassembled WGS sequence"/>
</dbReference>
<comment type="caution">
    <text evidence="2">The sequence shown here is derived from an EMBL/GenBank/DDBJ whole genome shotgun (WGS) entry which is preliminary data.</text>
</comment>
<keyword evidence="1" id="KW-0812">Transmembrane</keyword>
<evidence type="ECO:0000313" key="3">
    <source>
        <dbReference type="Proteomes" id="UP001157418"/>
    </source>
</evidence>
<organism evidence="2 3">
    <name type="scientific">Lactuca virosa</name>
    <dbReference type="NCBI Taxonomy" id="75947"/>
    <lineage>
        <taxon>Eukaryota</taxon>
        <taxon>Viridiplantae</taxon>
        <taxon>Streptophyta</taxon>
        <taxon>Embryophyta</taxon>
        <taxon>Tracheophyta</taxon>
        <taxon>Spermatophyta</taxon>
        <taxon>Magnoliopsida</taxon>
        <taxon>eudicotyledons</taxon>
        <taxon>Gunneridae</taxon>
        <taxon>Pentapetalae</taxon>
        <taxon>asterids</taxon>
        <taxon>campanulids</taxon>
        <taxon>Asterales</taxon>
        <taxon>Asteraceae</taxon>
        <taxon>Cichorioideae</taxon>
        <taxon>Cichorieae</taxon>
        <taxon>Lactucinae</taxon>
        <taxon>Lactuca</taxon>
    </lineage>
</organism>
<accession>A0AAU9NUZ1</accession>
<name>A0AAU9NUZ1_9ASTR</name>
<keyword evidence="1" id="KW-0472">Membrane</keyword>
<dbReference type="AlphaFoldDB" id="A0AAU9NUZ1"/>
<evidence type="ECO:0000256" key="1">
    <source>
        <dbReference type="SAM" id="Phobius"/>
    </source>
</evidence>
<keyword evidence="3" id="KW-1185">Reference proteome</keyword>
<feature type="transmembrane region" description="Helical" evidence="1">
    <location>
        <begin position="6"/>
        <end position="24"/>
    </location>
</feature>